<dbReference type="EMBL" id="MH594478">
    <property type="protein sequence ID" value="AXV46077.1"/>
    <property type="molecule type" value="Genomic_DNA"/>
</dbReference>
<protein>
    <submittedName>
        <fullName evidence="1">ATPase</fullName>
    </submittedName>
</protein>
<geneLocation type="plasmid" evidence="1">
    <name>pIBAC_Incx3_A/C</name>
</geneLocation>
<name>A0A385FWW1_CITFR</name>
<reference evidence="1" key="1">
    <citation type="journal article" date="2019" name="Antimicrob. Agents Chemother.">
        <title>Interplay among IncA and bla KPC-Carrying Plasmids in Citrobacter freundii.</title>
        <authorList>
            <person name="Bitar I."/>
            <person name="Caltagirone M."/>
            <person name="Villa L."/>
            <person name="Mattioni Marchetti V."/>
            <person name="Nucleo E."/>
            <person name="Sarti M."/>
            <person name="Migliavacca R."/>
            <person name="Carattoli A."/>
        </authorList>
    </citation>
    <scope>NUCLEOTIDE SEQUENCE</scope>
    <source>
        <strain evidence="1">AA593</strain>
        <plasmid evidence="1">pIBAC_Incx3_A/C</plasmid>
    </source>
</reference>
<organism evidence="1">
    <name type="scientific">Citrobacter freundii</name>
    <dbReference type="NCBI Taxonomy" id="546"/>
    <lineage>
        <taxon>Bacteria</taxon>
        <taxon>Pseudomonadati</taxon>
        <taxon>Pseudomonadota</taxon>
        <taxon>Gammaproteobacteria</taxon>
        <taxon>Enterobacterales</taxon>
        <taxon>Enterobacteriaceae</taxon>
        <taxon>Citrobacter</taxon>
        <taxon>Citrobacter freundii complex</taxon>
    </lineage>
</organism>
<accession>A0A385FWW1</accession>
<proteinExistence type="predicted"/>
<evidence type="ECO:0000313" key="1">
    <source>
        <dbReference type="EMBL" id="AXV46077.1"/>
    </source>
</evidence>
<keyword evidence="1" id="KW-0614">Plasmid</keyword>
<sequence length="203" mass="22930">MHKTMIASSMISMMLLPIKKGQHPHRGMIAPMGLKVSKIAQRQLLPNKVLSFTQVSRNFEIIPIRFLFSDFLSLSYLRPNDCFGLFSLSSAFFDDGLHRPHCRNCKFVPKEQTDTLEHFSENDEGISKCLRAHVQCAQRCKQNYNESDDVHGVAPIVKAGATPEKPGEAPGLGLRNAIRHKTRCCLFSETSYLTYSRRATKMA</sequence>
<dbReference type="AlphaFoldDB" id="A0A385FWW1"/>